<evidence type="ECO:0000313" key="2">
    <source>
        <dbReference type="Proteomes" id="UP000242457"/>
    </source>
</evidence>
<dbReference type="EMBL" id="KZ288312">
    <property type="protein sequence ID" value="PBC28439.1"/>
    <property type="molecule type" value="Genomic_DNA"/>
</dbReference>
<dbReference type="Proteomes" id="UP000242457">
    <property type="component" value="Unassembled WGS sequence"/>
</dbReference>
<evidence type="ECO:0000313" key="1">
    <source>
        <dbReference type="EMBL" id="PBC28439.1"/>
    </source>
</evidence>
<keyword evidence="2" id="KW-1185">Reference proteome</keyword>
<reference evidence="1 2" key="1">
    <citation type="submission" date="2014-07" db="EMBL/GenBank/DDBJ databases">
        <title>Genomic and transcriptomic analysis on Apis cerana provide comprehensive insights into honey bee biology.</title>
        <authorList>
            <person name="Diao Q."/>
            <person name="Sun L."/>
            <person name="Zheng H."/>
            <person name="Zheng H."/>
            <person name="Xu S."/>
            <person name="Wang S."/>
            <person name="Zeng Z."/>
            <person name="Hu F."/>
            <person name="Su S."/>
            <person name="Wu J."/>
        </authorList>
    </citation>
    <scope>NUCLEOTIDE SEQUENCE [LARGE SCALE GENOMIC DNA]</scope>
    <source>
        <tissue evidence="1">Pupae without intestine</tissue>
    </source>
</reference>
<sequence>MRSVVKAECPWCMFSRGGGLQQRVTQAATQAAANAAVNELMDAFKINESISWKVYQNPTNVIKANTPNEILITEKKNVLRHRM</sequence>
<name>A0A2A3EB57_APICC</name>
<organism evidence="1 2">
    <name type="scientific">Apis cerana cerana</name>
    <name type="common">Oriental honeybee</name>
    <dbReference type="NCBI Taxonomy" id="94128"/>
    <lineage>
        <taxon>Eukaryota</taxon>
        <taxon>Metazoa</taxon>
        <taxon>Ecdysozoa</taxon>
        <taxon>Arthropoda</taxon>
        <taxon>Hexapoda</taxon>
        <taxon>Insecta</taxon>
        <taxon>Pterygota</taxon>
        <taxon>Neoptera</taxon>
        <taxon>Endopterygota</taxon>
        <taxon>Hymenoptera</taxon>
        <taxon>Apocrita</taxon>
        <taxon>Aculeata</taxon>
        <taxon>Apoidea</taxon>
        <taxon>Anthophila</taxon>
        <taxon>Apidae</taxon>
        <taxon>Apis</taxon>
    </lineage>
</organism>
<dbReference type="AlphaFoldDB" id="A0A2A3EB57"/>
<protein>
    <submittedName>
        <fullName evidence="1">Uncharacterized protein</fullName>
    </submittedName>
</protein>
<gene>
    <name evidence="1" type="ORF">APICC_01503</name>
</gene>
<proteinExistence type="predicted"/>
<accession>A0A2A3EB57</accession>